<dbReference type="Proteomes" id="UP000518266">
    <property type="component" value="Unassembled WGS sequence"/>
</dbReference>
<reference evidence="2 3" key="1">
    <citation type="submission" date="2020-03" db="EMBL/GenBank/DDBJ databases">
        <title>Dissostichus mawsoni Genome sequencing and assembly.</title>
        <authorList>
            <person name="Park H."/>
        </authorList>
    </citation>
    <scope>NUCLEOTIDE SEQUENCE [LARGE SCALE GENOMIC DNA]</scope>
    <source>
        <strain evidence="2">DM0001</strain>
        <tissue evidence="2">Muscle</tissue>
    </source>
</reference>
<evidence type="ECO:0000313" key="2">
    <source>
        <dbReference type="EMBL" id="KAF3855544.1"/>
    </source>
</evidence>
<proteinExistence type="predicted"/>
<keyword evidence="3" id="KW-1185">Reference proteome</keyword>
<sequence>MAVDPPSSMFWTTSCVSRLSLSAGFSLCLGPEASPNVVLVSGAFVGDCCGQSPAVRTPSSSSQDGSDSSPDPPSDPQKLPHHGPLPLAEFPAGSQSFPEVALPS</sequence>
<comment type="caution">
    <text evidence="2">The sequence shown here is derived from an EMBL/GenBank/DDBJ whole genome shotgun (WGS) entry which is preliminary data.</text>
</comment>
<evidence type="ECO:0000256" key="1">
    <source>
        <dbReference type="SAM" id="MobiDB-lite"/>
    </source>
</evidence>
<gene>
    <name evidence="2" type="ORF">F7725_016267</name>
</gene>
<feature type="region of interest" description="Disordered" evidence="1">
    <location>
        <begin position="52"/>
        <end position="104"/>
    </location>
</feature>
<accession>A0A7J5Z159</accession>
<protein>
    <submittedName>
        <fullName evidence="2">Uncharacterized protein</fullName>
    </submittedName>
</protein>
<dbReference type="EMBL" id="JAAKFY010000006">
    <property type="protein sequence ID" value="KAF3855544.1"/>
    <property type="molecule type" value="Genomic_DNA"/>
</dbReference>
<organism evidence="2 3">
    <name type="scientific">Dissostichus mawsoni</name>
    <name type="common">Antarctic cod</name>
    <dbReference type="NCBI Taxonomy" id="36200"/>
    <lineage>
        <taxon>Eukaryota</taxon>
        <taxon>Metazoa</taxon>
        <taxon>Chordata</taxon>
        <taxon>Craniata</taxon>
        <taxon>Vertebrata</taxon>
        <taxon>Euteleostomi</taxon>
        <taxon>Actinopterygii</taxon>
        <taxon>Neopterygii</taxon>
        <taxon>Teleostei</taxon>
        <taxon>Neoteleostei</taxon>
        <taxon>Acanthomorphata</taxon>
        <taxon>Eupercaria</taxon>
        <taxon>Perciformes</taxon>
        <taxon>Notothenioidei</taxon>
        <taxon>Nototheniidae</taxon>
        <taxon>Dissostichus</taxon>
    </lineage>
</organism>
<name>A0A7J5Z159_DISMA</name>
<dbReference type="AlphaFoldDB" id="A0A7J5Z159"/>
<evidence type="ECO:0000313" key="3">
    <source>
        <dbReference type="Proteomes" id="UP000518266"/>
    </source>
</evidence>
<feature type="compositionally biased region" description="Low complexity" evidence="1">
    <location>
        <begin position="58"/>
        <end position="69"/>
    </location>
</feature>